<organism evidence="1">
    <name type="scientific">marine sediment metagenome</name>
    <dbReference type="NCBI Taxonomy" id="412755"/>
    <lineage>
        <taxon>unclassified sequences</taxon>
        <taxon>metagenomes</taxon>
        <taxon>ecological metagenomes</taxon>
    </lineage>
</organism>
<accession>X0U4K2</accession>
<comment type="caution">
    <text evidence="1">The sequence shown here is derived from an EMBL/GenBank/DDBJ whole genome shotgun (WGS) entry which is preliminary data.</text>
</comment>
<dbReference type="AlphaFoldDB" id="X0U4K2"/>
<reference evidence="1" key="1">
    <citation type="journal article" date="2014" name="Front. Microbiol.">
        <title>High frequency of phylogenetically diverse reductive dehalogenase-homologous genes in deep subseafloor sedimentary metagenomes.</title>
        <authorList>
            <person name="Kawai M."/>
            <person name="Futagami T."/>
            <person name="Toyoda A."/>
            <person name="Takaki Y."/>
            <person name="Nishi S."/>
            <person name="Hori S."/>
            <person name="Arai W."/>
            <person name="Tsubouchi T."/>
            <person name="Morono Y."/>
            <person name="Uchiyama I."/>
            <person name="Ito T."/>
            <person name="Fujiyama A."/>
            <person name="Inagaki F."/>
            <person name="Takami H."/>
        </authorList>
    </citation>
    <scope>NUCLEOTIDE SEQUENCE</scope>
    <source>
        <strain evidence="1">Expedition CK06-06</strain>
    </source>
</reference>
<feature type="non-terminal residue" evidence="1">
    <location>
        <position position="1"/>
    </location>
</feature>
<name>X0U4K2_9ZZZZ</name>
<sequence>GGGGGLSPWRLEERSVAQILDYRRQSVQTGAPRYWALAVGSGALYATETKQRWAMLVYPAVDDHYTAEYRYLKDTPTLTDVDLKYPPGPDWMGAVYEAAAIAQFEMQAGRMRGEAVERYDRLLAAAIDRDQMLLTTSGPQSMASYDDGP</sequence>
<dbReference type="EMBL" id="BARS01023776">
    <property type="protein sequence ID" value="GAG00689.1"/>
    <property type="molecule type" value="Genomic_DNA"/>
</dbReference>
<gene>
    <name evidence="1" type="ORF">S01H1_37834</name>
</gene>
<protein>
    <submittedName>
        <fullName evidence="1">Uncharacterized protein</fullName>
    </submittedName>
</protein>
<evidence type="ECO:0000313" key="1">
    <source>
        <dbReference type="EMBL" id="GAG00689.1"/>
    </source>
</evidence>
<proteinExistence type="predicted"/>